<sequence length="144" mass="15790">MNVAQVIAIALGLVAANAAVFLFALNPGMANGFFLGALIFFLLAQQPRSMLGFALTLRDWGDKWRDWLGLSQEEAVATGRARRRAAHRSIVVLNLFVLVGLLSMCARPPETIHAMQVDRSCLFGMWLGLMTGYFVAIGRREAPP</sequence>
<feature type="transmembrane region" description="Helical" evidence="1">
    <location>
        <begin position="28"/>
        <end position="44"/>
    </location>
</feature>
<dbReference type="EMBL" id="JADIKC010000015">
    <property type="protein sequence ID" value="MBM7123676.1"/>
    <property type="molecule type" value="Genomic_DNA"/>
</dbReference>
<reference evidence="2 3" key="1">
    <citation type="submission" date="2020-10" db="EMBL/GenBank/DDBJ databases">
        <title>Phylogeny of dyella-like bacteria.</title>
        <authorList>
            <person name="Fu J."/>
        </authorList>
    </citation>
    <scope>NUCLEOTIDE SEQUENCE [LARGE SCALE GENOMIC DNA]</scope>
    <source>
        <strain evidence="2 3">THG-B117</strain>
    </source>
</reference>
<keyword evidence="1" id="KW-1133">Transmembrane helix</keyword>
<evidence type="ECO:0000256" key="1">
    <source>
        <dbReference type="SAM" id="Phobius"/>
    </source>
</evidence>
<keyword evidence="3" id="KW-1185">Reference proteome</keyword>
<evidence type="ECO:0000313" key="3">
    <source>
        <dbReference type="Proteomes" id="UP001430065"/>
    </source>
</evidence>
<name>A0ABS2JXR5_9GAMM</name>
<feature type="transmembrane region" description="Helical" evidence="1">
    <location>
        <begin position="90"/>
        <end position="109"/>
    </location>
</feature>
<comment type="caution">
    <text evidence="2">The sequence shown here is derived from an EMBL/GenBank/DDBJ whole genome shotgun (WGS) entry which is preliminary data.</text>
</comment>
<keyword evidence="1" id="KW-0812">Transmembrane</keyword>
<dbReference type="RefSeq" id="WP_204638197.1">
    <property type="nucleotide sequence ID" value="NZ_JADIKC010000015.1"/>
</dbReference>
<keyword evidence="1" id="KW-0472">Membrane</keyword>
<protein>
    <submittedName>
        <fullName evidence="2">Uncharacterized protein</fullName>
    </submittedName>
</protein>
<proteinExistence type="predicted"/>
<feature type="transmembrane region" description="Helical" evidence="1">
    <location>
        <begin position="121"/>
        <end position="138"/>
    </location>
</feature>
<accession>A0ABS2JXR5</accession>
<organism evidence="2 3">
    <name type="scientific">Dyella kyungheensis</name>
    <dbReference type="NCBI Taxonomy" id="1242174"/>
    <lineage>
        <taxon>Bacteria</taxon>
        <taxon>Pseudomonadati</taxon>
        <taxon>Pseudomonadota</taxon>
        <taxon>Gammaproteobacteria</taxon>
        <taxon>Lysobacterales</taxon>
        <taxon>Rhodanobacteraceae</taxon>
        <taxon>Dyella</taxon>
    </lineage>
</organism>
<gene>
    <name evidence="2" type="ORF">ISP20_21100</name>
</gene>
<evidence type="ECO:0000313" key="2">
    <source>
        <dbReference type="EMBL" id="MBM7123676.1"/>
    </source>
</evidence>
<dbReference type="Proteomes" id="UP001430065">
    <property type="component" value="Unassembled WGS sequence"/>
</dbReference>